<organism evidence="5 6">
    <name type="scientific">Paenirhodobacter populi</name>
    <dbReference type="NCBI Taxonomy" id="2306993"/>
    <lineage>
        <taxon>Bacteria</taxon>
        <taxon>Pseudomonadati</taxon>
        <taxon>Pseudomonadota</taxon>
        <taxon>Alphaproteobacteria</taxon>
        <taxon>Rhodobacterales</taxon>
        <taxon>Rhodobacter group</taxon>
        <taxon>Paenirhodobacter</taxon>
    </lineage>
</organism>
<dbReference type="PANTHER" id="PTHR43436">
    <property type="entry name" value="ARAC-FAMILY TRANSCRIPTIONAL REGULATOR"/>
    <property type="match status" value="1"/>
</dbReference>
<comment type="caution">
    <text evidence="5">The sequence shown here is derived from an EMBL/GenBank/DDBJ whole genome shotgun (WGS) entry which is preliminary data.</text>
</comment>
<dbReference type="SUPFAM" id="SSF46689">
    <property type="entry name" value="Homeodomain-like"/>
    <property type="match status" value="2"/>
</dbReference>
<protein>
    <submittedName>
        <fullName evidence="5">AraC family transcriptional regulator</fullName>
    </submittedName>
</protein>
<dbReference type="PANTHER" id="PTHR43436:SF1">
    <property type="entry name" value="TRANSCRIPTIONAL REGULATORY PROTEIN"/>
    <property type="match status" value="1"/>
</dbReference>
<keyword evidence="1" id="KW-0805">Transcription regulation</keyword>
<dbReference type="InterPro" id="IPR009594">
    <property type="entry name" value="Tscrpt_reg_HTH_AraC_N"/>
</dbReference>
<dbReference type="GO" id="GO:0003700">
    <property type="term" value="F:DNA-binding transcription factor activity"/>
    <property type="evidence" value="ECO:0007669"/>
    <property type="project" value="InterPro"/>
</dbReference>
<dbReference type="Gene3D" id="1.10.10.60">
    <property type="entry name" value="Homeodomain-like"/>
    <property type="match status" value="2"/>
</dbReference>
<evidence type="ECO:0000256" key="3">
    <source>
        <dbReference type="SAM" id="MobiDB-lite"/>
    </source>
</evidence>
<dbReference type="Pfam" id="PF06719">
    <property type="entry name" value="AraC_N"/>
    <property type="match status" value="1"/>
</dbReference>
<dbReference type="PROSITE" id="PS01124">
    <property type="entry name" value="HTH_ARAC_FAMILY_2"/>
    <property type="match status" value="1"/>
</dbReference>
<keyword evidence="2" id="KW-0804">Transcription</keyword>
<reference evidence="5 6" key="1">
    <citation type="submission" date="2019-01" db="EMBL/GenBank/DDBJ databases">
        <title>Sinorhodobacter populi sp. nov. isolated from the symptomatic bark tissue of Populus euramericana canker.</title>
        <authorList>
            <person name="Xu G."/>
        </authorList>
    </citation>
    <scope>NUCLEOTIDE SEQUENCE [LARGE SCALE GENOMIC DNA]</scope>
    <source>
        <strain evidence="5 6">07D10-4-3</strain>
    </source>
</reference>
<sequence length="300" mass="33116">MQQQLTMMRHQAARHFAASGRAGLIPGVSLFVAPSVTVPTSTLYEPMLCLVLQGAKQVMVGDRVLRYDPASYFVTSLDLPVSGRIAEASPAEPYICVSLTLNRDTIASLLSDTAVRAEGQTAGFGVSPVTPQLVDAWCRMLALFDAPEDVPALAPMLEREILYRVMQGPQGGVLRQIARDDSQLSQVRQAIRWIKAHFNETIRIETLAEIARMSPASFHRHFRTATAMSPLQYQKMLRLQEARRLMILNGNTARTAYTVGYESASQFSREYARMFGTPPSRDAMRLRGQDPGAEDISGVA</sequence>
<evidence type="ECO:0000313" key="6">
    <source>
        <dbReference type="Proteomes" id="UP000284451"/>
    </source>
</evidence>
<dbReference type="InterPro" id="IPR009057">
    <property type="entry name" value="Homeodomain-like_sf"/>
</dbReference>
<dbReference type="InterPro" id="IPR018060">
    <property type="entry name" value="HTH_AraC"/>
</dbReference>
<name>A0A443K8Y5_9RHOB</name>
<dbReference type="Pfam" id="PF12833">
    <property type="entry name" value="HTH_18"/>
    <property type="match status" value="1"/>
</dbReference>
<accession>A0A443K8Y5</accession>
<gene>
    <name evidence="5" type="ORF">D2T29_15080</name>
</gene>
<reference evidence="5 6" key="2">
    <citation type="submission" date="2019-01" db="EMBL/GenBank/DDBJ databases">
        <authorList>
            <person name="Li Y."/>
        </authorList>
    </citation>
    <scope>NUCLEOTIDE SEQUENCE [LARGE SCALE GENOMIC DNA]</scope>
    <source>
        <strain evidence="5 6">07D10-4-3</strain>
    </source>
</reference>
<dbReference type="GO" id="GO:0043565">
    <property type="term" value="F:sequence-specific DNA binding"/>
    <property type="evidence" value="ECO:0007669"/>
    <property type="project" value="InterPro"/>
</dbReference>
<dbReference type="EMBL" id="SAUY01000021">
    <property type="protein sequence ID" value="RWR29205.1"/>
    <property type="molecule type" value="Genomic_DNA"/>
</dbReference>
<evidence type="ECO:0000256" key="2">
    <source>
        <dbReference type="ARBA" id="ARBA00023163"/>
    </source>
</evidence>
<proteinExistence type="predicted"/>
<dbReference type="SMART" id="SM00342">
    <property type="entry name" value="HTH_ARAC"/>
    <property type="match status" value="1"/>
</dbReference>
<evidence type="ECO:0000259" key="4">
    <source>
        <dbReference type="PROSITE" id="PS01124"/>
    </source>
</evidence>
<evidence type="ECO:0000313" key="5">
    <source>
        <dbReference type="EMBL" id="RWR29205.1"/>
    </source>
</evidence>
<feature type="domain" description="HTH araC/xylS-type" evidence="4">
    <location>
        <begin position="188"/>
        <end position="285"/>
    </location>
</feature>
<feature type="region of interest" description="Disordered" evidence="3">
    <location>
        <begin position="278"/>
        <end position="300"/>
    </location>
</feature>
<evidence type="ECO:0000256" key="1">
    <source>
        <dbReference type="ARBA" id="ARBA00023015"/>
    </source>
</evidence>
<dbReference type="Proteomes" id="UP000284451">
    <property type="component" value="Unassembled WGS sequence"/>
</dbReference>
<dbReference type="AlphaFoldDB" id="A0A443K8Y5"/>